<evidence type="ECO:0000313" key="1">
    <source>
        <dbReference type="EMBL" id="OBY33419.1"/>
    </source>
</evidence>
<dbReference type="EMBL" id="LFOE01000001">
    <property type="protein sequence ID" value="OBY33419.1"/>
    <property type="molecule type" value="Genomic_DNA"/>
</dbReference>
<comment type="caution">
    <text evidence="1">The sequence shown here is derived from an EMBL/GenBank/DDBJ whole genome shotgun (WGS) entry which is preliminary data.</text>
</comment>
<keyword evidence="2" id="KW-1185">Reference proteome</keyword>
<reference evidence="1 2" key="1">
    <citation type="submission" date="2015-06" db="EMBL/GenBank/DDBJ databases">
        <title>Genome sequence of Mycobacterium kumamotonense strain Roo.</title>
        <authorList>
            <person name="Greninger A.L."/>
            <person name="Cunningham G."/>
            <person name="Miller S."/>
        </authorList>
    </citation>
    <scope>NUCLEOTIDE SEQUENCE [LARGE SCALE GENOMIC DNA]</scope>
    <source>
        <strain evidence="1 2">Roo</strain>
    </source>
</reference>
<dbReference type="AlphaFoldDB" id="A0A1B8SKZ2"/>
<name>A0A1B8SKZ2_9MYCO</name>
<proteinExistence type="predicted"/>
<dbReference type="RefSeq" id="WP_065286675.1">
    <property type="nucleotide sequence ID" value="NZ_LFOE01000001.1"/>
</dbReference>
<gene>
    <name evidence="1" type="ORF">ACT18_00185</name>
</gene>
<sequence length="94" mass="10684">MKPNPLVINPLMFHDCDGVSQIVAVACEFAIDTAPHLNDDPASPGYRPEWLRRLANTTMVAIFDDIDRQRQKKNTPRSERERQLEAWVSAGMGY</sequence>
<protein>
    <submittedName>
        <fullName evidence="1">Uncharacterized protein</fullName>
    </submittedName>
</protein>
<dbReference type="Proteomes" id="UP000092668">
    <property type="component" value="Unassembled WGS sequence"/>
</dbReference>
<evidence type="ECO:0000313" key="2">
    <source>
        <dbReference type="Proteomes" id="UP000092668"/>
    </source>
</evidence>
<accession>A0A1B8SKZ2</accession>
<organism evidence="1 2">
    <name type="scientific">Mycolicibacter kumamotonensis</name>
    <dbReference type="NCBI Taxonomy" id="354243"/>
    <lineage>
        <taxon>Bacteria</taxon>
        <taxon>Bacillati</taxon>
        <taxon>Actinomycetota</taxon>
        <taxon>Actinomycetes</taxon>
        <taxon>Mycobacteriales</taxon>
        <taxon>Mycobacteriaceae</taxon>
        <taxon>Mycolicibacter</taxon>
    </lineage>
</organism>